<proteinExistence type="predicted"/>
<protein>
    <recommendedName>
        <fullName evidence="3">Alpha/beta hydrolase</fullName>
    </recommendedName>
</protein>
<dbReference type="Gene3D" id="3.40.50.1820">
    <property type="entry name" value="alpha/beta hydrolase"/>
    <property type="match status" value="1"/>
</dbReference>
<organism evidence="1 2">
    <name type="scientific">candidate division WOR-3 bacterium JGI_Cruoil_03_44_89</name>
    <dbReference type="NCBI Taxonomy" id="1973748"/>
    <lineage>
        <taxon>Bacteria</taxon>
        <taxon>Bacteria division WOR-3</taxon>
    </lineage>
</organism>
<reference evidence="1 2" key="1">
    <citation type="submission" date="2017-07" db="EMBL/GenBank/DDBJ databases">
        <title>Recovery of genomes from metagenomes via a dereplication, aggregation, and scoring strategy.</title>
        <authorList>
            <person name="Sieber C.M."/>
            <person name="Probst A.J."/>
            <person name="Sharrar A."/>
            <person name="Thomas B.C."/>
            <person name="Hess M."/>
            <person name="Tringe S.G."/>
            <person name="Banfield J.F."/>
        </authorList>
    </citation>
    <scope>NUCLEOTIDE SEQUENCE [LARGE SCALE GENOMIC DNA]</scope>
    <source>
        <strain evidence="1">JGI_Cruoil_03_44_89</strain>
    </source>
</reference>
<dbReference type="AlphaFoldDB" id="A0A235BSR7"/>
<accession>A0A235BSR7</accession>
<evidence type="ECO:0000313" key="2">
    <source>
        <dbReference type="Proteomes" id="UP000215215"/>
    </source>
</evidence>
<evidence type="ECO:0008006" key="3">
    <source>
        <dbReference type="Google" id="ProtNLM"/>
    </source>
</evidence>
<dbReference type="SUPFAM" id="SSF53474">
    <property type="entry name" value="alpha/beta-Hydrolases"/>
    <property type="match status" value="1"/>
</dbReference>
<comment type="caution">
    <text evidence="1">The sequence shown here is derived from an EMBL/GenBank/DDBJ whole genome shotgun (WGS) entry which is preliminary data.</text>
</comment>
<dbReference type="EMBL" id="NOZQ01000136">
    <property type="protein sequence ID" value="OYD15232.1"/>
    <property type="molecule type" value="Genomic_DNA"/>
</dbReference>
<evidence type="ECO:0000313" key="1">
    <source>
        <dbReference type="EMBL" id="OYD15232.1"/>
    </source>
</evidence>
<name>A0A235BSR7_UNCW3</name>
<gene>
    <name evidence="1" type="ORF">CH333_06180</name>
</gene>
<sequence length="354" mass="41093">MKGTVTPEIKPEKFSSGILREGLRKYRSYGVSRLLNEVVIPNIPDIDPKETFFYEKKPTSFKEEFIKKYRFYTLSHLSFKSPFHTDCPENNTAHLLHFVPHKKKTDFLFVTLHGWMSNRAGFMSEICRRLAKSGINACLFSLPYHRERTPAGKRSGSLFFTLDPFRTFNAYRQAVIDLMVVADHFEERGFRLGGAGISLGALIFNTLMGFDSRYEIGVSIVGGGDISRIVWEGLATRFVRKFIQSFGVSAKHFKMLSEHQENFLKEKRRTEEIPKTKCFWFLIDPITYASKRDVLFINGRFDPIIPRKAVLEFKESCGNPPIIWIPADHFTIIFRRYIIRRTVKFLMERSKLSA</sequence>
<dbReference type="Proteomes" id="UP000215215">
    <property type="component" value="Unassembled WGS sequence"/>
</dbReference>
<dbReference type="InterPro" id="IPR029058">
    <property type="entry name" value="AB_hydrolase_fold"/>
</dbReference>